<protein>
    <recommendedName>
        <fullName evidence="3">Bacterial mobilisation domain-containing protein</fullName>
    </recommendedName>
</protein>
<sequence>MTKSLKVYGLPKNAMENLRTLSEKKYGSANVSNFARDLLLKAAEDKVGDTDIPKYSSKQAKTRMELKLPPKVAAWLNQTAEAQHMTPNAVALSILLEYIDKTPVLLGQEAEELHSSNYQLLRIGRNLNQMVKKMNFGEPASLTSQHIVELKNLIDTHTEKVGRVLRANRKRGR</sequence>
<dbReference type="KEGG" id="nei:BG910_04855"/>
<evidence type="ECO:0000313" key="2">
    <source>
        <dbReference type="Proteomes" id="UP000198238"/>
    </source>
</evidence>
<accession>A0A220S1A9</accession>
<organism evidence="1 2">
    <name type="scientific">Neisseria chenwenguii</name>
    <dbReference type="NCBI Taxonomy" id="1853278"/>
    <lineage>
        <taxon>Bacteria</taxon>
        <taxon>Pseudomonadati</taxon>
        <taxon>Pseudomonadota</taxon>
        <taxon>Betaproteobacteria</taxon>
        <taxon>Neisseriales</taxon>
        <taxon>Neisseriaceae</taxon>
        <taxon>Neisseria</taxon>
    </lineage>
</organism>
<dbReference type="RefSeq" id="WP_089035869.1">
    <property type="nucleotide sequence ID" value="NZ_CP022278.1"/>
</dbReference>
<keyword evidence="2" id="KW-1185">Reference proteome</keyword>
<reference evidence="1 2" key="1">
    <citation type="submission" date="2017-06" db="EMBL/GenBank/DDBJ databases">
        <title>Neisseria chenwenguii sp. nov., isolated from the intestinal contents of Tibetan Plateau Pika in Yushu, Qinghai Province, China.</title>
        <authorList>
            <person name="Zhang G."/>
        </authorList>
    </citation>
    <scope>NUCLEOTIDE SEQUENCE [LARGE SCALE GENOMIC DNA]</scope>
    <source>
        <strain evidence="1 2">10023</strain>
    </source>
</reference>
<name>A0A220S1A9_9NEIS</name>
<evidence type="ECO:0000313" key="1">
    <source>
        <dbReference type="EMBL" id="ASK27156.1"/>
    </source>
</evidence>
<gene>
    <name evidence="1" type="ORF">BG910_04855</name>
</gene>
<evidence type="ECO:0008006" key="3">
    <source>
        <dbReference type="Google" id="ProtNLM"/>
    </source>
</evidence>
<dbReference type="AlphaFoldDB" id="A0A220S1A9"/>
<dbReference type="EMBL" id="CP022278">
    <property type="protein sequence ID" value="ASK27156.1"/>
    <property type="molecule type" value="Genomic_DNA"/>
</dbReference>
<dbReference type="Proteomes" id="UP000198238">
    <property type="component" value="Chromosome"/>
</dbReference>
<proteinExistence type="predicted"/>